<evidence type="ECO:0000313" key="9">
    <source>
        <dbReference type="EMBL" id="OZM73140.1"/>
    </source>
</evidence>
<dbReference type="PANTHER" id="PTHR43163:SF6">
    <property type="entry name" value="DIPEPTIDE TRANSPORT SYSTEM PERMEASE PROTEIN DPPB-RELATED"/>
    <property type="match status" value="1"/>
</dbReference>
<evidence type="ECO:0000256" key="7">
    <source>
        <dbReference type="RuleBase" id="RU363032"/>
    </source>
</evidence>
<dbReference type="SUPFAM" id="SSF161098">
    <property type="entry name" value="MetI-like"/>
    <property type="match status" value="1"/>
</dbReference>
<feature type="transmembrane region" description="Helical" evidence="7">
    <location>
        <begin position="183"/>
        <end position="202"/>
    </location>
</feature>
<keyword evidence="3" id="KW-1003">Cell membrane</keyword>
<evidence type="ECO:0000256" key="4">
    <source>
        <dbReference type="ARBA" id="ARBA00022692"/>
    </source>
</evidence>
<feature type="transmembrane region" description="Helical" evidence="7">
    <location>
        <begin position="283"/>
        <end position="309"/>
    </location>
</feature>
<evidence type="ECO:0000256" key="5">
    <source>
        <dbReference type="ARBA" id="ARBA00022989"/>
    </source>
</evidence>
<dbReference type="Gene3D" id="1.10.3720.10">
    <property type="entry name" value="MetI-like"/>
    <property type="match status" value="1"/>
</dbReference>
<feature type="transmembrane region" description="Helical" evidence="7">
    <location>
        <begin position="12"/>
        <end position="30"/>
    </location>
</feature>
<feature type="transmembrane region" description="Helical" evidence="7">
    <location>
        <begin position="241"/>
        <end position="263"/>
    </location>
</feature>
<dbReference type="AlphaFoldDB" id="A0A263D3X2"/>
<dbReference type="InterPro" id="IPR000515">
    <property type="entry name" value="MetI-like"/>
</dbReference>
<keyword evidence="5 7" id="KW-1133">Transmembrane helix</keyword>
<comment type="similarity">
    <text evidence="7">Belongs to the binding-protein-dependent transport system permease family.</text>
</comment>
<dbReference type="PANTHER" id="PTHR43163">
    <property type="entry name" value="DIPEPTIDE TRANSPORT SYSTEM PERMEASE PROTEIN DPPB-RELATED"/>
    <property type="match status" value="1"/>
</dbReference>
<dbReference type="OrthoDB" id="9778910at2"/>
<feature type="domain" description="ABC transmembrane type-1" evidence="8">
    <location>
        <begin position="97"/>
        <end position="306"/>
    </location>
</feature>
<evidence type="ECO:0000256" key="3">
    <source>
        <dbReference type="ARBA" id="ARBA00022475"/>
    </source>
</evidence>
<keyword evidence="6 7" id="KW-0472">Membrane</keyword>
<evidence type="ECO:0000256" key="2">
    <source>
        <dbReference type="ARBA" id="ARBA00022448"/>
    </source>
</evidence>
<reference evidence="9 10" key="1">
    <citation type="submission" date="2017-07" db="EMBL/GenBank/DDBJ databases">
        <title>Amycolatopsis antarcticus sp. nov., isolated from the surface of an Antarcticus brown macroalga.</title>
        <authorList>
            <person name="Wang J."/>
            <person name="Leiva S."/>
            <person name="Huang J."/>
            <person name="Huang Y."/>
        </authorList>
    </citation>
    <scope>NUCLEOTIDE SEQUENCE [LARGE SCALE GENOMIC DNA]</scope>
    <source>
        <strain evidence="9 10">AU-G6</strain>
    </source>
</reference>
<dbReference type="Pfam" id="PF19300">
    <property type="entry name" value="BPD_transp_1_N"/>
    <property type="match status" value="1"/>
</dbReference>
<dbReference type="InterPro" id="IPR035906">
    <property type="entry name" value="MetI-like_sf"/>
</dbReference>
<dbReference type="CDD" id="cd06261">
    <property type="entry name" value="TM_PBP2"/>
    <property type="match status" value="1"/>
</dbReference>
<evidence type="ECO:0000259" key="8">
    <source>
        <dbReference type="PROSITE" id="PS50928"/>
    </source>
</evidence>
<dbReference type="Pfam" id="PF00528">
    <property type="entry name" value="BPD_transp_1"/>
    <property type="match status" value="1"/>
</dbReference>
<feature type="transmembrane region" description="Helical" evidence="7">
    <location>
        <begin position="137"/>
        <end position="163"/>
    </location>
</feature>
<dbReference type="GO" id="GO:0055085">
    <property type="term" value="P:transmembrane transport"/>
    <property type="evidence" value="ECO:0007669"/>
    <property type="project" value="InterPro"/>
</dbReference>
<feature type="transmembrane region" description="Helical" evidence="7">
    <location>
        <begin position="105"/>
        <end position="125"/>
    </location>
</feature>
<organism evidence="9 10">
    <name type="scientific">Amycolatopsis antarctica</name>
    <dbReference type="NCBI Taxonomy" id="1854586"/>
    <lineage>
        <taxon>Bacteria</taxon>
        <taxon>Bacillati</taxon>
        <taxon>Actinomycetota</taxon>
        <taxon>Actinomycetes</taxon>
        <taxon>Pseudonocardiales</taxon>
        <taxon>Pseudonocardiaceae</taxon>
        <taxon>Amycolatopsis</taxon>
    </lineage>
</organism>
<evidence type="ECO:0000313" key="10">
    <source>
        <dbReference type="Proteomes" id="UP000242444"/>
    </source>
</evidence>
<comment type="caution">
    <text evidence="9">The sequence shown here is derived from an EMBL/GenBank/DDBJ whole genome shotgun (WGS) entry which is preliminary data.</text>
</comment>
<dbReference type="InParanoid" id="A0A263D3X2"/>
<dbReference type="PROSITE" id="PS50928">
    <property type="entry name" value="ABC_TM1"/>
    <property type="match status" value="1"/>
</dbReference>
<sequence length="326" mass="35177">MGRYVLRRLGASVLMLVLVSVLIFVVLRLLPGDPTIARVGAAQNIDPSALAALRRELGLDDPIPVQYWAWVTGIFGGDLGRSYFSQFDVEVLIGQRLVPTLELSVAGLLLAVLFAVVLAVLPTVIRGRWLGRIVGGYTTLGMASPPFVFGIVLIAIFTVQLDLLPNEGYVAPSEDLAANLRTLLMPALTLGICLSAPLIRYLRASLAEVEQSQHVRTATGKGIRRRLVVVRHVLPNAMLPALTSLGITVGAVLSGAVVVEYVFRWPGLGSLIVDSVYKRDYAVIQSTVLLLAAVFVLVNLFVDLLYGVLDPRLRVGGRAEPARVPE</sequence>
<proteinExistence type="inferred from homology"/>
<keyword evidence="2 7" id="KW-0813">Transport</keyword>
<dbReference type="EMBL" id="NKYE01000006">
    <property type="protein sequence ID" value="OZM73140.1"/>
    <property type="molecule type" value="Genomic_DNA"/>
</dbReference>
<evidence type="ECO:0000256" key="6">
    <source>
        <dbReference type="ARBA" id="ARBA00023136"/>
    </source>
</evidence>
<evidence type="ECO:0000256" key="1">
    <source>
        <dbReference type="ARBA" id="ARBA00004651"/>
    </source>
</evidence>
<keyword evidence="4 7" id="KW-0812">Transmembrane</keyword>
<accession>A0A263D3X2</accession>
<dbReference type="InterPro" id="IPR045621">
    <property type="entry name" value="BPD_transp_1_N"/>
</dbReference>
<dbReference type="GO" id="GO:0005886">
    <property type="term" value="C:plasma membrane"/>
    <property type="evidence" value="ECO:0007669"/>
    <property type="project" value="UniProtKB-SubCell"/>
</dbReference>
<protein>
    <submittedName>
        <fullName evidence="9">ABC transporter permease</fullName>
    </submittedName>
</protein>
<comment type="subcellular location">
    <subcellularLocation>
        <location evidence="1 7">Cell membrane</location>
        <topology evidence="1 7">Multi-pass membrane protein</topology>
    </subcellularLocation>
</comment>
<keyword evidence="10" id="KW-1185">Reference proteome</keyword>
<name>A0A263D3X2_9PSEU</name>
<gene>
    <name evidence="9" type="ORF">CFN78_12525</name>
</gene>
<dbReference type="Proteomes" id="UP000242444">
    <property type="component" value="Unassembled WGS sequence"/>
</dbReference>